<dbReference type="Gene3D" id="3.30.2010.10">
    <property type="entry name" value="Metalloproteases ('zincins'), catalytic domain"/>
    <property type="match status" value="1"/>
</dbReference>
<dbReference type="InterPro" id="IPR022919">
    <property type="entry name" value="Pept_M48_protease_HtpX"/>
</dbReference>
<dbReference type="PANTHER" id="PTHR43221:SF1">
    <property type="entry name" value="PROTEASE HTPX"/>
    <property type="match status" value="1"/>
</dbReference>
<dbReference type="GO" id="GO:0004222">
    <property type="term" value="F:metalloendopeptidase activity"/>
    <property type="evidence" value="ECO:0007669"/>
    <property type="project" value="UniProtKB-UniRule"/>
</dbReference>
<evidence type="ECO:0000256" key="3">
    <source>
        <dbReference type="ARBA" id="ARBA00022475"/>
    </source>
</evidence>
<dbReference type="Pfam" id="PF01435">
    <property type="entry name" value="Peptidase_M48"/>
    <property type="match status" value="1"/>
</dbReference>
<comment type="similarity">
    <text evidence="2 12">Belongs to the peptidase M48B family.</text>
</comment>
<dbReference type="GO" id="GO:0008270">
    <property type="term" value="F:zinc ion binding"/>
    <property type="evidence" value="ECO:0007669"/>
    <property type="project" value="UniProtKB-UniRule"/>
</dbReference>
<reference evidence="15" key="1">
    <citation type="submission" date="2016-10" db="EMBL/GenBank/DDBJ databases">
        <authorList>
            <person name="Varghese N."/>
            <person name="Submissions S."/>
        </authorList>
    </citation>
    <scope>NUCLEOTIDE SEQUENCE [LARGE SCALE GENOMIC DNA]</scope>
    <source>
        <strain evidence="15">IBRC-M 10655</strain>
    </source>
</reference>
<name>A0A1H0VB34_9PSEU</name>
<organism evidence="14 15">
    <name type="scientific">Actinokineospora alba</name>
    <dbReference type="NCBI Taxonomy" id="504798"/>
    <lineage>
        <taxon>Bacteria</taxon>
        <taxon>Bacillati</taxon>
        <taxon>Actinomycetota</taxon>
        <taxon>Actinomycetes</taxon>
        <taxon>Pseudonocardiales</taxon>
        <taxon>Pseudonocardiaceae</taxon>
        <taxon>Actinokineospora</taxon>
    </lineage>
</organism>
<dbReference type="AlphaFoldDB" id="A0A1H0VB34"/>
<feature type="binding site" evidence="12">
    <location>
        <position position="137"/>
    </location>
    <ligand>
        <name>Zn(2+)</name>
        <dbReference type="ChEBI" id="CHEBI:29105"/>
        <note>catalytic</note>
    </ligand>
</feature>
<feature type="transmembrane region" description="Helical" evidence="12">
    <location>
        <begin position="31"/>
        <end position="49"/>
    </location>
</feature>
<keyword evidence="4 12" id="KW-0645">Protease</keyword>
<dbReference type="InterPro" id="IPR050083">
    <property type="entry name" value="HtpX_protease"/>
</dbReference>
<evidence type="ECO:0000256" key="4">
    <source>
        <dbReference type="ARBA" id="ARBA00022670"/>
    </source>
</evidence>
<comment type="subcellular location">
    <subcellularLocation>
        <location evidence="1 12">Cell membrane</location>
        <topology evidence="1 12">Multi-pass membrane protein</topology>
    </subcellularLocation>
</comment>
<dbReference type="GO" id="GO:0006508">
    <property type="term" value="P:proteolysis"/>
    <property type="evidence" value="ECO:0007669"/>
    <property type="project" value="UniProtKB-KW"/>
</dbReference>
<evidence type="ECO:0000256" key="9">
    <source>
        <dbReference type="ARBA" id="ARBA00022989"/>
    </source>
</evidence>
<protein>
    <recommendedName>
        <fullName evidence="12">Protease HtpX homolog</fullName>
        <ecNumber evidence="12">3.4.24.-</ecNumber>
    </recommendedName>
</protein>
<evidence type="ECO:0000256" key="12">
    <source>
        <dbReference type="HAMAP-Rule" id="MF_00188"/>
    </source>
</evidence>
<dbReference type="HAMAP" id="MF_00188">
    <property type="entry name" value="Pept_M48_protease_HtpX"/>
    <property type="match status" value="1"/>
</dbReference>
<evidence type="ECO:0000259" key="13">
    <source>
        <dbReference type="Pfam" id="PF01435"/>
    </source>
</evidence>
<keyword evidence="6 12" id="KW-0479">Metal-binding</keyword>
<dbReference type="NCBIfam" id="NF002839">
    <property type="entry name" value="PRK03072.1"/>
    <property type="match status" value="1"/>
</dbReference>
<dbReference type="OrthoDB" id="15218at2"/>
<dbReference type="EMBL" id="FNJB01000013">
    <property type="protein sequence ID" value="SDP75564.1"/>
    <property type="molecule type" value="Genomic_DNA"/>
</dbReference>
<evidence type="ECO:0000256" key="2">
    <source>
        <dbReference type="ARBA" id="ARBA00009779"/>
    </source>
</evidence>
<evidence type="ECO:0000256" key="10">
    <source>
        <dbReference type="ARBA" id="ARBA00023049"/>
    </source>
</evidence>
<feature type="binding site" evidence="12">
    <location>
        <position position="203"/>
    </location>
    <ligand>
        <name>Zn(2+)</name>
        <dbReference type="ChEBI" id="CHEBI:29105"/>
        <note>catalytic</note>
    </ligand>
</feature>
<evidence type="ECO:0000256" key="7">
    <source>
        <dbReference type="ARBA" id="ARBA00022801"/>
    </source>
</evidence>
<keyword evidence="7 12" id="KW-0378">Hydrolase</keyword>
<evidence type="ECO:0000256" key="11">
    <source>
        <dbReference type="ARBA" id="ARBA00023136"/>
    </source>
</evidence>
<keyword evidence="15" id="KW-1185">Reference proteome</keyword>
<keyword evidence="8 12" id="KW-0862">Zinc</keyword>
<keyword evidence="11 12" id="KW-0472">Membrane</keyword>
<keyword evidence="5 12" id="KW-0812">Transmembrane</keyword>
<comment type="cofactor">
    <cofactor evidence="12">
        <name>Zn(2+)</name>
        <dbReference type="ChEBI" id="CHEBI:29105"/>
    </cofactor>
    <text evidence="12">Binds 1 zinc ion per subunit.</text>
</comment>
<dbReference type="PANTHER" id="PTHR43221">
    <property type="entry name" value="PROTEASE HTPX"/>
    <property type="match status" value="1"/>
</dbReference>
<keyword evidence="9 12" id="KW-1133">Transmembrane helix</keyword>
<feature type="transmembrane region" description="Helical" evidence="12">
    <location>
        <begin position="178"/>
        <end position="198"/>
    </location>
</feature>
<dbReference type="EC" id="3.4.24.-" evidence="12"/>
<feature type="transmembrane region" description="Helical" evidence="12">
    <location>
        <begin position="143"/>
        <end position="166"/>
    </location>
</feature>
<feature type="domain" description="Peptidase M48" evidence="13">
    <location>
        <begin position="68"/>
        <end position="280"/>
    </location>
</feature>
<feature type="active site" evidence="12">
    <location>
        <position position="134"/>
    </location>
</feature>
<keyword evidence="14" id="KW-0346">Stress response</keyword>
<evidence type="ECO:0000313" key="14">
    <source>
        <dbReference type="EMBL" id="SDP75564.1"/>
    </source>
</evidence>
<sequence>MHSHGNGLKTVLLLGGMSALILLVSSLFGRTALIIGGGVAVLLSVHAFVNSDKIALRVMRARPVSQAEHPALYRIVAELATAARQPMPRLYLSHTLAPNAFATGRNPRTAAICCTTGLLDLLDERELRGVLAHELSHVYNRDILISCVAGALAGAVSMIAGIAMLTGFFGDDDDDNPIALLVVGMLGPVAATIVRMAVSRSREYQADESGAKLTGDPLGLAMALRKLDAGTRAAPLPAEPALVSQSHLMIANPFRTNARFARRFTTHPPMDDRIARLEAMAEA</sequence>
<keyword evidence="10 12" id="KW-0482">Metalloprotease</keyword>
<proteinExistence type="inferred from homology"/>
<feature type="transmembrane region" description="Helical" evidence="12">
    <location>
        <begin position="7"/>
        <end position="25"/>
    </location>
</feature>
<feature type="binding site" evidence="12">
    <location>
        <position position="133"/>
    </location>
    <ligand>
        <name>Zn(2+)</name>
        <dbReference type="ChEBI" id="CHEBI:29105"/>
        <note>catalytic</note>
    </ligand>
</feature>
<dbReference type="Proteomes" id="UP000199651">
    <property type="component" value="Unassembled WGS sequence"/>
</dbReference>
<accession>A0A1H0VB34</accession>
<dbReference type="GO" id="GO:0005886">
    <property type="term" value="C:plasma membrane"/>
    <property type="evidence" value="ECO:0007669"/>
    <property type="project" value="UniProtKB-SubCell"/>
</dbReference>
<dbReference type="InterPro" id="IPR001915">
    <property type="entry name" value="Peptidase_M48"/>
</dbReference>
<gene>
    <name evidence="12" type="primary">htpX</name>
    <name evidence="14" type="ORF">SAMN05192558_113147</name>
</gene>
<evidence type="ECO:0000256" key="6">
    <source>
        <dbReference type="ARBA" id="ARBA00022723"/>
    </source>
</evidence>
<evidence type="ECO:0000256" key="1">
    <source>
        <dbReference type="ARBA" id="ARBA00004651"/>
    </source>
</evidence>
<keyword evidence="3 12" id="KW-1003">Cell membrane</keyword>
<evidence type="ECO:0000256" key="5">
    <source>
        <dbReference type="ARBA" id="ARBA00022692"/>
    </source>
</evidence>
<evidence type="ECO:0000313" key="15">
    <source>
        <dbReference type="Proteomes" id="UP000199651"/>
    </source>
</evidence>
<dbReference type="RefSeq" id="WP_091382776.1">
    <property type="nucleotide sequence ID" value="NZ_FNDV01000001.1"/>
</dbReference>
<dbReference type="STRING" id="504798.SAMN05421871_101901"/>
<evidence type="ECO:0000256" key="8">
    <source>
        <dbReference type="ARBA" id="ARBA00022833"/>
    </source>
</evidence>